<feature type="domain" description="TonB-dependent receptor-like beta-barrel" evidence="6">
    <location>
        <begin position="640"/>
        <end position="1112"/>
    </location>
</feature>
<evidence type="ECO:0000256" key="1">
    <source>
        <dbReference type="ARBA" id="ARBA00004442"/>
    </source>
</evidence>
<protein>
    <submittedName>
        <fullName evidence="8">TonB-dependent receptor</fullName>
    </submittedName>
</protein>
<dbReference type="InterPro" id="IPR012910">
    <property type="entry name" value="Plug_dom"/>
</dbReference>
<dbReference type="STRING" id="314225.ELI_01440"/>
<evidence type="ECO:0000259" key="7">
    <source>
        <dbReference type="Pfam" id="PF07715"/>
    </source>
</evidence>
<dbReference type="PANTHER" id="PTHR47234">
    <property type="match status" value="1"/>
</dbReference>
<feature type="signal peptide" evidence="5">
    <location>
        <begin position="1"/>
        <end position="29"/>
    </location>
</feature>
<evidence type="ECO:0000256" key="4">
    <source>
        <dbReference type="RuleBase" id="RU003357"/>
    </source>
</evidence>
<organism evidence="8 9">
    <name type="scientific">Erythrobacter litoralis (strain HTCC2594)</name>
    <dbReference type="NCBI Taxonomy" id="314225"/>
    <lineage>
        <taxon>Bacteria</taxon>
        <taxon>Pseudomonadati</taxon>
        <taxon>Pseudomonadota</taxon>
        <taxon>Alphaproteobacteria</taxon>
        <taxon>Sphingomonadales</taxon>
        <taxon>Erythrobacteraceae</taxon>
        <taxon>Erythrobacter/Porphyrobacter group</taxon>
        <taxon>Erythrobacter</taxon>
    </lineage>
</organism>
<keyword evidence="2 4" id="KW-0472">Membrane</keyword>
<feature type="chain" id="PRO_5004213046" evidence="5">
    <location>
        <begin position="30"/>
        <end position="1152"/>
    </location>
</feature>
<keyword evidence="5" id="KW-0732">Signal</keyword>
<evidence type="ECO:0000313" key="8">
    <source>
        <dbReference type="EMBL" id="ABC62380.1"/>
    </source>
</evidence>
<keyword evidence="3" id="KW-0998">Cell outer membrane</keyword>
<keyword evidence="9" id="KW-1185">Reference proteome</keyword>
<dbReference type="HOGENOM" id="CLU_010745_0_0_5"/>
<dbReference type="Gene3D" id="2.170.130.10">
    <property type="entry name" value="TonB-dependent receptor, plug domain"/>
    <property type="match status" value="1"/>
</dbReference>
<dbReference type="InterPro" id="IPR000531">
    <property type="entry name" value="Beta-barrel_TonB"/>
</dbReference>
<dbReference type="eggNOG" id="COG1629">
    <property type="taxonomic scope" value="Bacteria"/>
</dbReference>
<dbReference type="AlphaFoldDB" id="Q2ND61"/>
<dbReference type="Proteomes" id="UP000008808">
    <property type="component" value="Chromosome"/>
</dbReference>
<dbReference type="KEGG" id="eli:ELI_01440"/>
<dbReference type="Pfam" id="PF07715">
    <property type="entry name" value="Plug"/>
    <property type="match status" value="1"/>
</dbReference>
<dbReference type="OrthoDB" id="7051241at2"/>
<evidence type="ECO:0000256" key="2">
    <source>
        <dbReference type="ARBA" id="ARBA00023136"/>
    </source>
</evidence>
<dbReference type="Gene3D" id="2.40.170.20">
    <property type="entry name" value="TonB-dependent receptor, beta-barrel domain"/>
    <property type="match status" value="1"/>
</dbReference>
<evidence type="ECO:0000256" key="3">
    <source>
        <dbReference type="ARBA" id="ARBA00023237"/>
    </source>
</evidence>
<evidence type="ECO:0000256" key="5">
    <source>
        <dbReference type="SAM" id="SignalP"/>
    </source>
</evidence>
<dbReference type="RefSeq" id="WP_011413256.1">
    <property type="nucleotide sequence ID" value="NC_007722.1"/>
</dbReference>
<reference evidence="9" key="1">
    <citation type="journal article" date="2009" name="J. Bacteriol.">
        <title>Complete genome sequence of Erythrobacter litoralis HTCC2594.</title>
        <authorList>
            <person name="Oh H.M."/>
            <person name="Giovannoni S.J."/>
            <person name="Ferriera S."/>
            <person name="Johnson J."/>
            <person name="Cho J.C."/>
        </authorList>
    </citation>
    <scope>NUCLEOTIDE SEQUENCE [LARGE SCALE GENOMIC DNA]</scope>
    <source>
        <strain evidence="9">HTCC2594</strain>
    </source>
</reference>
<gene>
    <name evidence="8" type="ordered locus">ELI_01440</name>
</gene>
<dbReference type="GO" id="GO:0009279">
    <property type="term" value="C:cell outer membrane"/>
    <property type="evidence" value="ECO:0007669"/>
    <property type="project" value="UniProtKB-SubCell"/>
</dbReference>
<dbReference type="InterPro" id="IPR037066">
    <property type="entry name" value="Plug_dom_sf"/>
</dbReference>
<evidence type="ECO:0000313" key="9">
    <source>
        <dbReference type="Proteomes" id="UP000008808"/>
    </source>
</evidence>
<feature type="domain" description="TonB-dependent receptor plug" evidence="7">
    <location>
        <begin position="93"/>
        <end position="207"/>
    </location>
</feature>
<comment type="similarity">
    <text evidence="4">Belongs to the TonB-dependent receptor family.</text>
</comment>
<evidence type="ECO:0000259" key="6">
    <source>
        <dbReference type="Pfam" id="PF00593"/>
    </source>
</evidence>
<dbReference type="InterPro" id="IPR036942">
    <property type="entry name" value="Beta-barrel_TonB_sf"/>
</dbReference>
<dbReference type="Pfam" id="PF00593">
    <property type="entry name" value="TonB_dep_Rec_b-barrel"/>
    <property type="match status" value="1"/>
</dbReference>
<accession>Q2ND61</accession>
<dbReference type="SUPFAM" id="SSF56935">
    <property type="entry name" value="Porins"/>
    <property type="match status" value="1"/>
</dbReference>
<proteinExistence type="inferred from homology"/>
<name>Q2ND61_ERYLH</name>
<dbReference type="eggNOG" id="COG4771">
    <property type="taxonomic scope" value="Bacteria"/>
</dbReference>
<dbReference type="EMBL" id="CP000157">
    <property type="protein sequence ID" value="ABC62380.1"/>
    <property type="molecule type" value="Genomic_DNA"/>
</dbReference>
<sequence length="1152" mass="124380">MNKNRINSVKGLTLSASIVALAVSGPAFAQTVGTPEPLEGDECALSADGTLPEGCEDEQTPDITSNPEDVVPPEGQIVVTGSRLKRDTFTSISPLQVLQTEQSRDAGLFDPSQILQRSESAAGTQIDATFQGFVLDNGPGSQTLNLRGLGADRTLLLVNGRRLAPAGVEGAPTVPSINLLPGSLIERYDLLLDGASSIYGSDAVAGVGNIILRKDFDGLELFARGEINPEGAGEDYTLSAAWGVNGDRGFFGIGAEYDYRDAVRLRDRDFFSGCDTHREIDESGNLLTLGVADNAVVQNRTPGVSVSESECKIGGISGRIFQPFARFGSVYFPANGNIANFPRDPRTGRPFNFGESTNFFGTDLDSNGDGIRDVDFQNVNTNGANLDQTFLSEQKLFNVMAYGEYTFPSEVNLTPFFEVNYSRAEIFSDNTGFPQLFPSVPDLNPFNPCNFITNPDGVDCRAVDNALQAQAGRPFRPLSTGFPLPTSPIVSVVGDRNNVDIVQEQFRAVVGIRGDAPIFGPSWTFETSLVYSRSEGSSVRRGIREDRLALAIGLDPTADYDGDGVIDNNGNGIADDYDSNLDVFGFFGDPQFIGVCNGAGLANPDAAAPDLNAAGCVPVNLFAPSILGAPIGDFATQAERDYVFGVREFDTTYKQIVWNGFVTGDLFELPGGTAGLVLGGEFRRDEINSQPNLTASDGLLFGFFADRGAIGSKEIQEGFAELDLPLIAGQPGIQELNVNLSGRVTNEEFYGTNFTYSAKIGYRPIEPLLLRASYGTSFRAPNLRENFLLGQSGFLTLFDPCAVPDDAFVGGAYNAATDPRDPVILQNCRREGRDPTVAGVGTNGFNTLQTASVEIVRQGSLDIDPETSTSLTAGFAFEETFGPIDFSLGFNYYRIKLKDSVVEPSSQFILNDCYTRDDGQRSPFCDDIIIDASPTGRFLVEQTTPNFLNLDQEKVEGMDFNLFIGSEVSLFGTLVDLGLTVQANHLMERSTLFIDDTGEETFDDDAGEFSLPKWTGRSTLTADIDNFRVTYQIRYTGPVEQDILGIDEFDDAFGSRGTGFFGDTCTGAGGANFAGDGVFCRDVGFADEQFLHTVSFRYRTGTWTFRAGIDNLFDTAPPLVDGNEVLAIANTAIGNGYDYDGREFFFSVEKSF</sequence>
<keyword evidence="4" id="KW-0798">TonB box</keyword>
<comment type="subcellular location">
    <subcellularLocation>
        <location evidence="1 4">Cell outer membrane</location>
    </subcellularLocation>
</comment>
<keyword evidence="8" id="KW-0675">Receptor</keyword>
<dbReference type="PANTHER" id="PTHR47234:SF1">
    <property type="entry name" value="TONB-DEPENDENT RECEPTOR"/>
    <property type="match status" value="1"/>
</dbReference>